<feature type="domain" description="RNase H type-1" evidence="1">
    <location>
        <begin position="193"/>
        <end position="310"/>
    </location>
</feature>
<dbReference type="CDD" id="cd06222">
    <property type="entry name" value="RNase_H_like"/>
    <property type="match status" value="1"/>
</dbReference>
<reference evidence="2" key="1">
    <citation type="journal article" date="2022" name="Front. Genet.">
        <title>Chromosome-Scale Assembly of the Dendrobium nobile Genome Provides Insights Into the Molecular Mechanism of the Biosynthesis of the Medicinal Active Ingredient of Dendrobium.</title>
        <authorList>
            <person name="Xu Q."/>
            <person name="Niu S.-C."/>
            <person name="Li K.-L."/>
            <person name="Zheng P.-J."/>
            <person name="Zhang X.-J."/>
            <person name="Jia Y."/>
            <person name="Liu Y."/>
            <person name="Niu Y.-X."/>
            <person name="Yu L.-H."/>
            <person name="Chen D.-F."/>
            <person name="Zhang G.-Q."/>
        </authorList>
    </citation>
    <scope>NUCLEOTIDE SEQUENCE</scope>
    <source>
        <tissue evidence="2">Leaf</tissue>
    </source>
</reference>
<dbReference type="AlphaFoldDB" id="A0A8T3C5K7"/>
<evidence type="ECO:0000259" key="1">
    <source>
        <dbReference type="Pfam" id="PF13456"/>
    </source>
</evidence>
<gene>
    <name evidence="2" type="ORF">KFK09_001657</name>
</gene>
<dbReference type="InterPro" id="IPR012337">
    <property type="entry name" value="RNaseH-like_sf"/>
</dbReference>
<evidence type="ECO:0000313" key="2">
    <source>
        <dbReference type="EMBL" id="KAI0529110.1"/>
    </source>
</evidence>
<dbReference type="SUPFAM" id="SSF53098">
    <property type="entry name" value="Ribonuclease H-like"/>
    <property type="match status" value="1"/>
</dbReference>
<dbReference type="Pfam" id="PF13456">
    <property type="entry name" value="RVT_3"/>
    <property type="match status" value="1"/>
</dbReference>
<dbReference type="EMBL" id="JAGYWB010000002">
    <property type="protein sequence ID" value="KAI0529110.1"/>
    <property type="molecule type" value="Genomic_DNA"/>
</dbReference>
<dbReference type="OrthoDB" id="696282at2759"/>
<comment type="caution">
    <text evidence="2">The sequence shown here is derived from an EMBL/GenBank/DDBJ whole genome shotgun (WGS) entry which is preliminary data.</text>
</comment>
<dbReference type="InterPro" id="IPR053151">
    <property type="entry name" value="RNase_H-like"/>
</dbReference>
<accession>A0A8T3C5K7</accession>
<keyword evidence="3" id="KW-1185">Reference proteome</keyword>
<dbReference type="Gene3D" id="3.30.420.10">
    <property type="entry name" value="Ribonuclease H-like superfamily/Ribonuclease H"/>
    <property type="match status" value="1"/>
</dbReference>
<dbReference type="GO" id="GO:0004523">
    <property type="term" value="F:RNA-DNA hybrid ribonuclease activity"/>
    <property type="evidence" value="ECO:0007669"/>
    <property type="project" value="InterPro"/>
</dbReference>
<proteinExistence type="predicted"/>
<sequence length="346" mass="39008">MISAQNINVLPITDGPITIENPKYKFSVLDKVNEDNEVVSNVSVKDPDIYVSIDSMLNLSKDILDNVPKQVVDLSNENEKSEKEGCEEGEFIPNQSTEIILNKEAGMNMEDKQDTLAYKVDVLSSFYDEEGDYTKVGRKKGNKAKHEGIRMDAMRIIENIKYKVYQLYTANIIFAMEKVVRWVKPVYPFVKLNSDGSVSSNTAGMGGIIRNFNGDVIIAYASPLNHCKVIYDEMRGISYGLELCHRTGITNVAIEVDALSLIQMINKDIMCYPDFFHIMRKIKSLLAGLNFTLIHIFREGNACADFLAKKGSLINDLEEFSNSNLPQQLRGLVRLDKLGLPYIRVL</sequence>
<dbReference type="InterPro" id="IPR044730">
    <property type="entry name" value="RNase_H-like_dom_plant"/>
</dbReference>
<dbReference type="InterPro" id="IPR002156">
    <property type="entry name" value="RNaseH_domain"/>
</dbReference>
<organism evidence="2 3">
    <name type="scientific">Dendrobium nobile</name>
    <name type="common">Orchid</name>
    <dbReference type="NCBI Taxonomy" id="94219"/>
    <lineage>
        <taxon>Eukaryota</taxon>
        <taxon>Viridiplantae</taxon>
        <taxon>Streptophyta</taxon>
        <taxon>Embryophyta</taxon>
        <taxon>Tracheophyta</taxon>
        <taxon>Spermatophyta</taxon>
        <taxon>Magnoliopsida</taxon>
        <taxon>Liliopsida</taxon>
        <taxon>Asparagales</taxon>
        <taxon>Orchidaceae</taxon>
        <taxon>Epidendroideae</taxon>
        <taxon>Malaxideae</taxon>
        <taxon>Dendrobiinae</taxon>
        <taxon>Dendrobium</taxon>
    </lineage>
</organism>
<dbReference type="GO" id="GO:0003676">
    <property type="term" value="F:nucleic acid binding"/>
    <property type="evidence" value="ECO:0007669"/>
    <property type="project" value="InterPro"/>
</dbReference>
<dbReference type="Proteomes" id="UP000829196">
    <property type="component" value="Unassembled WGS sequence"/>
</dbReference>
<dbReference type="SMR" id="A0A8T3C5K7"/>
<dbReference type="PANTHER" id="PTHR47723:SF19">
    <property type="entry name" value="POLYNUCLEOTIDYL TRANSFERASE, RIBONUCLEASE H-LIKE SUPERFAMILY PROTEIN"/>
    <property type="match status" value="1"/>
</dbReference>
<name>A0A8T3C5K7_DENNO</name>
<protein>
    <recommendedName>
        <fullName evidence="1">RNase H type-1 domain-containing protein</fullName>
    </recommendedName>
</protein>
<evidence type="ECO:0000313" key="3">
    <source>
        <dbReference type="Proteomes" id="UP000829196"/>
    </source>
</evidence>
<dbReference type="InterPro" id="IPR036397">
    <property type="entry name" value="RNaseH_sf"/>
</dbReference>
<dbReference type="PANTHER" id="PTHR47723">
    <property type="entry name" value="OS05G0353850 PROTEIN"/>
    <property type="match status" value="1"/>
</dbReference>